<sequence>MLVEAKQTLPVVPLSTLLSGSAFRHRDGFWIKGDQEVGGYITCINICNGVVDGFRPAAEVTPQANAKVVGLVY</sequence>
<evidence type="ECO:0000313" key="2">
    <source>
        <dbReference type="Proteomes" id="UP000664926"/>
    </source>
</evidence>
<dbReference type="Proteomes" id="UP000664926">
    <property type="component" value="Segment"/>
</dbReference>
<dbReference type="EMBL" id="MT129655">
    <property type="protein sequence ID" value="QIN96160.1"/>
    <property type="molecule type" value="Genomic_DNA"/>
</dbReference>
<organism evidence="1 2">
    <name type="scientific">Escherichia phage MN05</name>
    <dbReference type="NCBI Taxonomy" id="2711185"/>
    <lineage>
        <taxon>Viruses</taxon>
        <taxon>Duplodnaviria</taxon>
        <taxon>Heunggongvirae</taxon>
        <taxon>Uroviricota</taxon>
        <taxon>Caudoviricetes</taxon>
        <taxon>Mktvariviridae</taxon>
        <taxon>Gordonclarkvirinae</taxon>
        <taxon>Kuravirus</taxon>
        <taxon>Kuravirus MN05</taxon>
    </lineage>
</organism>
<gene>
    <name evidence="1" type="ORF">MN05_00095</name>
</gene>
<evidence type="ECO:0000313" key="1">
    <source>
        <dbReference type="EMBL" id="QIN96160.1"/>
    </source>
</evidence>
<accession>A0A858I9L8</accession>
<keyword evidence="2" id="KW-1185">Reference proteome</keyword>
<protein>
    <submittedName>
        <fullName evidence="1">Uncharacterized protein</fullName>
    </submittedName>
</protein>
<name>A0A858I9L8_9CAUD</name>
<proteinExistence type="predicted"/>
<reference evidence="1 2" key="1">
    <citation type="submission" date="2020-02" db="EMBL/GenBank/DDBJ databases">
        <authorList>
            <person name="Naser I.B."/>
            <person name="Shishir T.A."/>
        </authorList>
    </citation>
    <scope>NUCLEOTIDE SEQUENCE [LARGE SCALE GENOMIC DNA]</scope>
</reference>